<dbReference type="InterPro" id="IPR006095">
    <property type="entry name" value="Glu/Leu/Phe/Val/Trp_DH"/>
</dbReference>
<dbReference type="SUPFAM" id="SSF51735">
    <property type="entry name" value="NAD(P)-binding Rossmann-fold domains"/>
    <property type="match status" value="1"/>
</dbReference>
<dbReference type="GO" id="GO:0005829">
    <property type="term" value="C:cytosol"/>
    <property type="evidence" value="ECO:0007669"/>
    <property type="project" value="TreeGrafter"/>
</dbReference>
<keyword evidence="12" id="KW-1185">Reference proteome</keyword>
<feature type="binding site" evidence="7">
    <location>
        <position position="381"/>
    </location>
    <ligand>
        <name>substrate</name>
    </ligand>
</feature>
<dbReference type="EMBL" id="CP000362">
    <property type="protein sequence ID" value="ABG32016.1"/>
    <property type="molecule type" value="Genomic_DNA"/>
</dbReference>
<accession>Q166S7</accession>
<dbReference type="InterPro" id="IPR046346">
    <property type="entry name" value="Aminoacid_DH-like_N_sf"/>
</dbReference>
<dbReference type="HOGENOM" id="CLU_025763_2_1_5"/>
<dbReference type="PROSITE" id="PS00074">
    <property type="entry name" value="GLFV_DEHYDROGENASE"/>
    <property type="match status" value="1"/>
</dbReference>
<comment type="catalytic activity">
    <reaction evidence="4">
        <text>L-glutamate + NADP(+) + H2O = 2-oxoglutarate + NH4(+) + NADPH + H(+)</text>
        <dbReference type="Rhea" id="RHEA:11612"/>
        <dbReference type="ChEBI" id="CHEBI:15377"/>
        <dbReference type="ChEBI" id="CHEBI:15378"/>
        <dbReference type="ChEBI" id="CHEBI:16810"/>
        <dbReference type="ChEBI" id="CHEBI:28938"/>
        <dbReference type="ChEBI" id="CHEBI:29985"/>
        <dbReference type="ChEBI" id="CHEBI:57783"/>
        <dbReference type="ChEBI" id="CHEBI:58349"/>
        <dbReference type="EC" id="1.4.1.4"/>
    </reaction>
</comment>
<feature type="domain" description="Glutamate/phenylalanine/leucine/valine/L-tryptophan dehydrogenase C-terminal" evidence="10">
    <location>
        <begin position="205"/>
        <end position="446"/>
    </location>
</feature>
<reference evidence="11 12" key="1">
    <citation type="journal article" date="2007" name="J. Bacteriol.">
        <title>The complete genome sequence of Roseobacter denitrificans reveals a mixotrophic rather than photosynthetic metabolism.</title>
        <authorList>
            <person name="Swingley W.D."/>
            <person name="Sadekar S."/>
            <person name="Mastrian S.D."/>
            <person name="Matthies H.J."/>
            <person name="Hao J."/>
            <person name="Ramos H."/>
            <person name="Acharya C.R."/>
            <person name="Conrad A.L."/>
            <person name="Taylor H.L."/>
            <person name="Dejesa L.C."/>
            <person name="Shah M.K."/>
            <person name="O'huallachain M.E."/>
            <person name="Lince M.T."/>
            <person name="Blankenship R.E."/>
            <person name="Beatty J.T."/>
            <person name="Touchman J.W."/>
        </authorList>
    </citation>
    <scope>NUCLEOTIDE SEQUENCE [LARGE SCALE GENOMIC DNA]</scope>
    <source>
        <strain evidence="12">ATCC 33942 / OCh 114</strain>
    </source>
</reference>
<gene>
    <name evidence="11" type="primary">gdhA</name>
    <name evidence="11" type="ordered locus">RD1_2450</name>
</gene>
<dbReference type="PANTHER" id="PTHR43571:SF1">
    <property type="entry name" value="NADP-SPECIFIC GLUTAMATE DEHYDROGENASE 1-RELATED"/>
    <property type="match status" value="1"/>
</dbReference>
<dbReference type="Gene3D" id="1.10.285.10">
    <property type="entry name" value="Glutamate Dehydrogenase, chain A, domain 3"/>
    <property type="match status" value="2"/>
</dbReference>
<dbReference type="KEGG" id="rde:RD1_2450"/>
<evidence type="ECO:0000256" key="9">
    <source>
        <dbReference type="RuleBase" id="RU004417"/>
    </source>
</evidence>
<feature type="site" description="Important for catalysis" evidence="8">
    <location>
        <position position="169"/>
    </location>
</feature>
<evidence type="ECO:0000256" key="4">
    <source>
        <dbReference type="ARBA" id="ARBA00048584"/>
    </source>
</evidence>
<dbReference type="GO" id="GO:0000166">
    <property type="term" value="F:nucleotide binding"/>
    <property type="evidence" value="ECO:0007669"/>
    <property type="project" value="UniProtKB-KW"/>
</dbReference>
<dbReference type="RefSeq" id="WP_011568633.1">
    <property type="nucleotide sequence ID" value="NC_008209.1"/>
</dbReference>
<dbReference type="InterPro" id="IPR006096">
    <property type="entry name" value="Glu/Leu/Phe/Val/Trp_DH_C"/>
</dbReference>
<dbReference type="SUPFAM" id="SSF53223">
    <property type="entry name" value="Aminoacid dehydrogenase-like, N-terminal domain"/>
    <property type="match status" value="1"/>
</dbReference>
<feature type="binding site" evidence="7">
    <location>
        <position position="243"/>
    </location>
    <ligand>
        <name>NAD(+)</name>
        <dbReference type="ChEBI" id="CHEBI:57540"/>
    </ligand>
</feature>
<dbReference type="InterPro" id="IPR014362">
    <property type="entry name" value="Glu_DH"/>
</dbReference>
<feature type="binding site" evidence="7">
    <location>
        <position position="114"/>
    </location>
    <ligand>
        <name>substrate</name>
    </ligand>
</feature>
<comment type="similarity">
    <text evidence="1 5 9">Belongs to the Glu/Leu/Phe/Val dehydrogenases family.</text>
</comment>
<dbReference type="AlphaFoldDB" id="Q166S7"/>
<evidence type="ECO:0000313" key="12">
    <source>
        <dbReference type="Proteomes" id="UP000007029"/>
    </source>
</evidence>
<evidence type="ECO:0000313" key="11">
    <source>
        <dbReference type="EMBL" id="ABG32016.1"/>
    </source>
</evidence>
<dbReference type="FunFam" id="3.40.50.720:FF:000030">
    <property type="entry name" value="Glutamate dehydrogenase"/>
    <property type="match status" value="1"/>
</dbReference>
<dbReference type="InterPro" id="IPR033524">
    <property type="entry name" value="Glu/Leu/Phe/Val_DH_AS"/>
</dbReference>
<evidence type="ECO:0000256" key="6">
    <source>
        <dbReference type="PIRSR" id="PIRSR000185-1"/>
    </source>
</evidence>
<evidence type="ECO:0000256" key="1">
    <source>
        <dbReference type="ARBA" id="ARBA00006382"/>
    </source>
</evidence>
<evidence type="ECO:0000256" key="3">
    <source>
        <dbReference type="ARBA" id="ARBA00023002"/>
    </source>
</evidence>
<dbReference type="STRING" id="375451.RD1_2450"/>
<dbReference type="InterPro" id="IPR050724">
    <property type="entry name" value="Glu_Leu_Phe_Val_DH"/>
</dbReference>
<dbReference type="PANTHER" id="PTHR43571">
    <property type="entry name" value="NADP-SPECIFIC GLUTAMATE DEHYDROGENASE 1-RELATED"/>
    <property type="match status" value="1"/>
</dbReference>
<dbReference type="NCBIfam" id="NF006929">
    <property type="entry name" value="PRK09414.1"/>
    <property type="match status" value="1"/>
</dbReference>
<keyword evidence="7" id="KW-0547">Nucleotide-binding</keyword>
<feature type="binding site" evidence="7">
    <location>
        <position position="93"/>
    </location>
    <ligand>
        <name>substrate</name>
    </ligand>
</feature>
<feature type="binding site" evidence="7">
    <location>
        <position position="212"/>
    </location>
    <ligand>
        <name>NAD(+)</name>
        <dbReference type="ChEBI" id="CHEBI:57540"/>
    </ligand>
</feature>
<feature type="active site" description="Proton donor" evidence="6">
    <location>
        <position position="129"/>
    </location>
</feature>
<dbReference type="FunFam" id="3.40.50.10860:FF:000002">
    <property type="entry name" value="Glutamate dehydrogenase"/>
    <property type="match status" value="1"/>
</dbReference>
<dbReference type="InterPro" id="IPR036291">
    <property type="entry name" value="NAD(P)-bd_dom_sf"/>
</dbReference>
<feature type="binding site" evidence="7">
    <location>
        <position position="168"/>
    </location>
    <ligand>
        <name>substrate</name>
    </ligand>
</feature>
<comment type="subunit">
    <text evidence="2">Homohexamer.</text>
</comment>
<dbReference type="PRINTS" id="PR00082">
    <property type="entry name" value="GLFDHDRGNASE"/>
</dbReference>
<dbReference type="GO" id="GO:0004354">
    <property type="term" value="F:glutamate dehydrogenase (NADP+) activity"/>
    <property type="evidence" value="ECO:0007669"/>
    <property type="project" value="UniProtKB-EC"/>
</dbReference>
<sequence>MTGQEQLTDNLMERVEARNAGQTEFLQAVRDVARDVMAVEKNNARWSHAKVLERLTEPDRVIGFRVAWMDDHGDVQINRGWRVQTSNAIGPYKGGLRFHPSVNPSVLKFLGFEQVFKNALTGLPLGGAKGGSDFDPNGRSDAEIMRFCQAFMLELARYIGPDVDVPAGDINVGTREIGWLFGTYKKVSGASHGALTGKGHSFGGSAMRVEATGYGLIYFVQAMLAQSGSALDGKRVVISGKGNVATHAAEKATCEGAKVVCLSDTSGVLHAPDGMSHDAITWVRDRKAQGADISDPPKALDLSFDAGSTPWSVAEHDIALPCATQNEVDAKAAKDICAAGATLLAEGANMPLQSKALEHIRTEGLMYAPGKASNAGGVAISGLEMSQNAHRRFNSAEEIDAELKSLMGDIHARLLEEAGVGKTIDYARSANIAAYRRVADAVTALGTAA</sequence>
<organism evidence="11 12">
    <name type="scientific">Roseobacter denitrificans (strain ATCC 33942 / OCh 114)</name>
    <name type="common">Erythrobacter sp. (strain OCh 114)</name>
    <name type="synonym">Roseobacter denitrificans</name>
    <dbReference type="NCBI Taxonomy" id="375451"/>
    <lineage>
        <taxon>Bacteria</taxon>
        <taxon>Pseudomonadati</taxon>
        <taxon>Pseudomonadota</taxon>
        <taxon>Alphaproteobacteria</taxon>
        <taxon>Rhodobacterales</taxon>
        <taxon>Roseobacteraceae</taxon>
        <taxon>Roseobacter</taxon>
    </lineage>
</organism>
<evidence type="ECO:0000256" key="8">
    <source>
        <dbReference type="PIRSR" id="PIRSR000185-3"/>
    </source>
</evidence>
<dbReference type="Pfam" id="PF00208">
    <property type="entry name" value="ELFV_dehydrog"/>
    <property type="match status" value="1"/>
</dbReference>
<evidence type="ECO:0000256" key="5">
    <source>
        <dbReference type="PIRNR" id="PIRNR000185"/>
    </source>
</evidence>
<dbReference type="Gene3D" id="3.40.50.10860">
    <property type="entry name" value="Leucine Dehydrogenase, chain A, domain 1"/>
    <property type="match status" value="1"/>
</dbReference>
<evidence type="ECO:0000256" key="2">
    <source>
        <dbReference type="ARBA" id="ARBA00011643"/>
    </source>
</evidence>
<dbReference type="GO" id="GO:0006537">
    <property type="term" value="P:glutamate biosynthetic process"/>
    <property type="evidence" value="ECO:0007669"/>
    <property type="project" value="TreeGrafter"/>
</dbReference>
<dbReference type="Proteomes" id="UP000007029">
    <property type="component" value="Chromosome"/>
</dbReference>
<evidence type="ECO:0000259" key="10">
    <source>
        <dbReference type="SMART" id="SM00839"/>
    </source>
</evidence>
<dbReference type="eggNOG" id="COG0334">
    <property type="taxonomic scope" value="Bacteria"/>
</dbReference>
<protein>
    <recommendedName>
        <fullName evidence="5">Glutamate dehydrogenase</fullName>
    </recommendedName>
</protein>
<dbReference type="PIRSF" id="PIRSF000185">
    <property type="entry name" value="Glu_DH"/>
    <property type="match status" value="1"/>
</dbReference>
<evidence type="ECO:0000256" key="7">
    <source>
        <dbReference type="PIRSR" id="PIRSR000185-2"/>
    </source>
</evidence>
<dbReference type="SMART" id="SM00839">
    <property type="entry name" value="ELFV_dehydrog"/>
    <property type="match status" value="1"/>
</dbReference>
<dbReference type="InterPro" id="IPR006097">
    <property type="entry name" value="Glu/Leu/Phe/Val/Trp_DH_dimer"/>
</dbReference>
<keyword evidence="3 5" id="KW-0560">Oxidoreductase</keyword>
<name>Q166S7_ROSDO</name>
<proteinExistence type="inferred from homology"/>
<feature type="binding site" evidence="7">
    <location>
        <position position="117"/>
    </location>
    <ligand>
        <name>substrate</name>
    </ligand>
</feature>
<dbReference type="OrthoDB" id="9803297at2"/>
<keyword evidence="7" id="KW-0520">NAD</keyword>
<dbReference type="Gene3D" id="3.40.50.720">
    <property type="entry name" value="NAD(P)-binding Rossmann-like Domain"/>
    <property type="match status" value="1"/>
</dbReference>
<dbReference type="Pfam" id="PF02812">
    <property type="entry name" value="ELFV_dehydrog_N"/>
    <property type="match status" value="1"/>
</dbReference>